<dbReference type="AlphaFoldDB" id="A0A0X8F974"/>
<proteinExistence type="predicted"/>
<gene>
    <name evidence="2" type="ORF">CYJ27_04875</name>
</gene>
<keyword evidence="1" id="KW-0472">Membrane</keyword>
<evidence type="ECO:0000313" key="3">
    <source>
        <dbReference type="Proteomes" id="UP000234775"/>
    </source>
</evidence>
<evidence type="ECO:0000313" key="2">
    <source>
        <dbReference type="EMBL" id="PKY91406.1"/>
    </source>
</evidence>
<dbReference type="KEGG" id="acg:AWM71_07420"/>
<feature type="transmembrane region" description="Helical" evidence="1">
    <location>
        <begin position="7"/>
        <end position="27"/>
    </location>
</feature>
<feature type="transmembrane region" description="Helical" evidence="1">
    <location>
        <begin position="62"/>
        <end position="83"/>
    </location>
</feature>
<feature type="transmembrane region" description="Helical" evidence="1">
    <location>
        <begin position="33"/>
        <end position="50"/>
    </location>
</feature>
<keyword evidence="1" id="KW-0812">Transmembrane</keyword>
<dbReference type="Pfam" id="PF18956">
    <property type="entry name" value="DUF5699"/>
    <property type="match status" value="1"/>
</dbReference>
<organism evidence="2 3">
    <name type="scientific">Aerococcus christensenii</name>
    <dbReference type="NCBI Taxonomy" id="87541"/>
    <lineage>
        <taxon>Bacteria</taxon>
        <taxon>Bacillati</taxon>
        <taxon>Bacillota</taxon>
        <taxon>Bacilli</taxon>
        <taxon>Lactobacillales</taxon>
        <taxon>Aerococcaceae</taxon>
        <taxon>Aerococcus</taxon>
    </lineage>
</organism>
<dbReference type="Proteomes" id="UP000234775">
    <property type="component" value="Unassembled WGS sequence"/>
</dbReference>
<dbReference type="RefSeq" id="WP_060777338.1">
    <property type="nucleotide sequence ID" value="NZ_CP014159.1"/>
</dbReference>
<keyword evidence="3" id="KW-1185">Reference proteome</keyword>
<protein>
    <submittedName>
        <fullName evidence="2">Uncharacterized protein</fullName>
    </submittedName>
</protein>
<dbReference type="InterPro" id="IPR043753">
    <property type="entry name" value="DUF5699"/>
</dbReference>
<keyword evidence="1" id="KW-1133">Transmembrane helix</keyword>
<name>A0A0X8F974_9LACT</name>
<evidence type="ECO:0000256" key="1">
    <source>
        <dbReference type="SAM" id="Phobius"/>
    </source>
</evidence>
<reference evidence="2 3" key="1">
    <citation type="submission" date="2017-12" db="EMBL/GenBank/DDBJ databases">
        <title>Phylogenetic diversity of female urinary microbiome.</title>
        <authorList>
            <person name="Thomas-White K."/>
            <person name="Wolfe A.J."/>
        </authorList>
    </citation>
    <scope>NUCLEOTIDE SEQUENCE [LARGE SCALE GENOMIC DNA]</scope>
    <source>
        <strain evidence="2 3">UMB0844</strain>
    </source>
</reference>
<sequence length="93" mass="10060">MLWILKIILFPISLVLGVLTAFLKFLLGIGTTLLYIIVLFCIFGAIASFIQGEVGTGISGLIIGFLFSPYGLPMIGATVIAFIEVINDRIRVV</sequence>
<comment type="caution">
    <text evidence="2">The sequence shown here is derived from an EMBL/GenBank/DDBJ whole genome shotgun (WGS) entry which is preliminary data.</text>
</comment>
<accession>A0A0X8F974</accession>
<dbReference type="EMBL" id="PKGZ01000003">
    <property type="protein sequence ID" value="PKY91406.1"/>
    <property type="molecule type" value="Genomic_DNA"/>
</dbReference>